<organism evidence="1 2">
    <name type="scientific">Arthrobacter phage Sonny</name>
    <dbReference type="NCBI Taxonomy" id="1772315"/>
    <lineage>
        <taxon>Viruses</taxon>
        <taxon>Duplodnaviria</taxon>
        <taxon>Heunggongvirae</taxon>
        <taxon>Uroviricota</taxon>
        <taxon>Caudoviricetes</taxon>
        <taxon>Berryhillviridae</taxon>
        <taxon>Marthavirus</taxon>
        <taxon>Marthavirus shade</taxon>
    </lineage>
</organism>
<dbReference type="RefSeq" id="YP_009601728.1">
    <property type="nucleotide sequence ID" value="NC_041933.1"/>
</dbReference>
<protein>
    <submittedName>
        <fullName evidence="1">Uncharacterized protein</fullName>
    </submittedName>
</protein>
<sequence>MLLFETLPDRNTVRFAAAFVIQNDEDEAARKRKAEQQRKSII</sequence>
<dbReference type="Proteomes" id="UP000226440">
    <property type="component" value="Genome"/>
</dbReference>
<name>A0A0U4B6F2_9CAUD</name>
<evidence type="ECO:0000313" key="2">
    <source>
        <dbReference type="Proteomes" id="UP000226440"/>
    </source>
</evidence>
<accession>A0A0U4B6F2</accession>
<gene>
    <name evidence="1" type="primary">18</name>
    <name evidence="1" type="ORF">SONNY_18</name>
</gene>
<reference evidence="1 2" key="1">
    <citation type="submission" date="2015-11" db="EMBL/GenBank/DDBJ databases">
        <authorList>
            <person name="Lee I.Y."/>
            <person name="Guerrero C.A."/>
            <person name="Bowman C.A."/>
            <person name="Russell D.A."/>
            <person name="Pope W.H."/>
            <person name="Jacobs-Sera D."/>
            <person name="Hendrix R.W."/>
            <person name="Hatfull G.F."/>
        </authorList>
    </citation>
    <scope>NUCLEOTIDE SEQUENCE [LARGE SCALE GENOMIC DNA]</scope>
</reference>
<evidence type="ECO:0000313" key="1">
    <source>
        <dbReference type="EMBL" id="ALY10286.1"/>
    </source>
</evidence>
<dbReference type="KEGG" id="vg:40077575"/>
<dbReference type="EMBL" id="KU160665">
    <property type="protein sequence ID" value="ALY10286.1"/>
    <property type="molecule type" value="Genomic_DNA"/>
</dbReference>
<dbReference type="GeneID" id="40077575"/>
<proteinExistence type="predicted"/>